<evidence type="ECO:0000313" key="2">
    <source>
        <dbReference type="EMBL" id="KAA5173741.1"/>
    </source>
</evidence>
<feature type="compositionally biased region" description="Basic and acidic residues" evidence="1">
    <location>
        <begin position="30"/>
        <end position="39"/>
    </location>
</feature>
<reference evidence="2 3" key="1">
    <citation type="journal article" date="2019" name="Nat. Med.">
        <title>A library of human gut bacterial isolates paired with longitudinal multiomics data enables mechanistic microbiome research.</title>
        <authorList>
            <person name="Poyet M."/>
            <person name="Groussin M."/>
            <person name="Gibbons S.M."/>
            <person name="Avila-Pacheco J."/>
            <person name="Jiang X."/>
            <person name="Kearney S.M."/>
            <person name="Perrotta A.R."/>
            <person name="Berdy B."/>
            <person name="Zhao S."/>
            <person name="Lieberman T.D."/>
            <person name="Swanson P.K."/>
            <person name="Smith M."/>
            <person name="Roesemann S."/>
            <person name="Alexander J.E."/>
            <person name="Rich S.A."/>
            <person name="Livny J."/>
            <person name="Vlamakis H."/>
            <person name="Clish C."/>
            <person name="Bullock K."/>
            <person name="Deik A."/>
            <person name="Scott J."/>
            <person name="Pierce K.A."/>
            <person name="Xavier R.J."/>
            <person name="Alm E.J."/>
        </authorList>
    </citation>
    <scope>NUCLEOTIDE SEQUENCE [LARGE SCALE GENOMIC DNA]</scope>
    <source>
        <strain evidence="2 3">BIOML-A7</strain>
    </source>
</reference>
<evidence type="ECO:0000256" key="1">
    <source>
        <dbReference type="SAM" id="MobiDB-lite"/>
    </source>
</evidence>
<evidence type="ECO:0000313" key="3">
    <source>
        <dbReference type="Proteomes" id="UP000436803"/>
    </source>
</evidence>
<dbReference type="AlphaFoldDB" id="A0A642KS22"/>
<organism evidence="2 3">
    <name type="scientific">Bacteroides fragilis</name>
    <dbReference type="NCBI Taxonomy" id="817"/>
    <lineage>
        <taxon>Bacteria</taxon>
        <taxon>Pseudomonadati</taxon>
        <taxon>Bacteroidota</taxon>
        <taxon>Bacteroidia</taxon>
        <taxon>Bacteroidales</taxon>
        <taxon>Bacteroidaceae</taxon>
        <taxon>Bacteroides</taxon>
    </lineage>
</organism>
<dbReference type="Proteomes" id="UP000436803">
    <property type="component" value="Unassembled WGS sequence"/>
</dbReference>
<comment type="caution">
    <text evidence="2">The sequence shown here is derived from an EMBL/GenBank/DDBJ whole genome shotgun (WGS) entry which is preliminary data.</text>
</comment>
<proteinExistence type="predicted"/>
<name>A0A642KS22_BACFG</name>
<protein>
    <submittedName>
        <fullName evidence="2">Uncharacterized protein</fullName>
    </submittedName>
</protein>
<feature type="region of interest" description="Disordered" evidence="1">
    <location>
        <begin position="1"/>
        <end position="39"/>
    </location>
</feature>
<sequence>MAKQIKPEEDITTAQEPATTTATAPNETKSQTETKDQPKPEAYVLSVLQAFPAYEQLYVDKQGGIYTPDTPESLRGMATLYKNPYFTKP</sequence>
<accession>A0A642KS22</accession>
<dbReference type="EMBL" id="VWAW01000008">
    <property type="protein sequence ID" value="KAA5173741.1"/>
    <property type="molecule type" value="Genomic_DNA"/>
</dbReference>
<feature type="compositionally biased region" description="Low complexity" evidence="1">
    <location>
        <begin position="12"/>
        <end position="28"/>
    </location>
</feature>
<gene>
    <name evidence="2" type="ORF">F2Z29_11090</name>
</gene>